<sequence>MTGPFLAAPHIASQFVQTGPTRDIDLSTRWRRQPAMSSRPQVKLEKLAQL</sequence>
<evidence type="ECO:0000256" key="1">
    <source>
        <dbReference type="SAM" id="MobiDB-lite"/>
    </source>
</evidence>
<name>A0A1V9X1A3_9ACAR</name>
<organism evidence="2 3">
    <name type="scientific">Tropilaelaps mercedesae</name>
    <dbReference type="NCBI Taxonomy" id="418985"/>
    <lineage>
        <taxon>Eukaryota</taxon>
        <taxon>Metazoa</taxon>
        <taxon>Ecdysozoa</taxon>
        <taxon>Arthropoda</taxon>
        <taxon>Chelicerata</taxon>
        <taxon>Arachnida</taxon>
        <taxon>Acari</taxon>
        <taxon>Parasitiformes</taxon>
        <taxon>Mesostigmata</taxon>
        <taxon>Gamasina</taxon>
        <taxon>Dermanyssoidea</taxon>
        <taxon>Laelapidae</taxon>
        <taxon>Tropilaelaps</taxon>
    </lineage>
</organism>
<accession>A0A1V9X1A3</accession>
<reference evidence="2 3" key="1">
    <citation type="journal article" date="2017" name="Gigascience">
        <title>Draft genome of the honey bee ectoparasitic mite, Tropilaelaps mercedesae, is shaped by the parasitic life history.</title>
        <authorList>
            <person name="Dong X."/>
            <person name="Armstrong S.D."/>
            <person name="Xia D."/>
            <person name="Makepeace B.L."/>
            <person name="Darby A.C."/>
            <person name="Kadowaki T."/>
        </authorList>
    </citation>
    <scope>NUCLEOTIDE SEQUENCE [LARGE SCALE GENOMIC DNA]</scope>
    <source>
        <strain evidence="2">Wuxi-XJTLU</strain>
    </source>
</reference>
<protein>
    <submittedName>
        <fullName evidence="2">Uncharacterized protein</fullName>
    </submittedName>
</protein>
<proteinExistence type="predicted"/>
<evidence type="ECO:0000313" key="2">
    <source>
        <dbReference type="EMBL" id="OQR67375.1"/>
    </source>
</evidence>
<feature type="region of interest" description="Disordered" evidence="1">
    <location>
        <begin position="31"/>
        <end position="50"/>
    </location>
</feature>
<dbReference type="InParanoid" id="A0A1V9X1A3"/>
<dbReference type="Proteomes" id="UP000192247">
    <property type="component" value="Unassembled WGS sequence"/>
</dbReference>
<keyword evidence="3" id="KW-1185">Reference proteome</keyword>
<comment type="caution">
    <text evidence="2">The sequence shown here is derived from an EMBL/GenBank/DDBJ whole genome shotgun (WGS) entry which is preliminary data.</text>
</comment>
<dbReference type="AlphaFoldDB" id="A0A1V9X1A3"/>
<evidence type="ECO:0000313" key="3">
    <source>
        <dbReference type="Proteomes" id="UP000192247"/>
    </source>
</evidence>
<gene>
    <name evidence="2" type="ORF">BIW11_04778</name>
</gene>
<dbReference type="EMBL" id="MNPL01028985">
    <property type="protein sequence ID" value="OQR67375.1"/>
    <property type="molecule type" value="Genomic_DNA"/>
</dbReference>